<protein>
    <submittedName>
        <fullName evidence="1">Uncharacterized protein</fullName>
    </submittedName>
</protein>
<accession>A0AAU9W2X4</accession>
<dbReference type="EMBL" id="CALNXJ010000007">
    <property type="protein sequence ID" value="CAH3044499.1"/>
    <property type="molecule type" value="Genomic_DNA"/>
</dbReference>
<organism evidence="1 2">
    <name type="scientific">Pocillopora meandrina</name>
    <dbReference type="NCBI Taxonomy" id="46732"/>
    <lineage>
        <taxon>Eukaryota</taxon>
        <taxon>Metazoa</taxon>
        <taxon>Cnidaria</taxon>
        <taxon>Anthozoa</taxon>
        <taxon>Hexacorallia</taxon>
        <taxon>Scleractinia</taxon>
        <taxon>Astrocoeniina</taxon>
        <taxon>Pocilloporidae</taxon>
        <taxon>Pocillopora</taxon>
    </lineage>
</organism>
<sequence>DLNFNSDGALTIGSRVNDDERFYAVRQPVKAESQGLETIMNNKLTPSRSSLVAGGSPEGVFKKPVNVAVGDVRENGIMVDDSQKSTCVTATPQAGIIFTGIAVVHLLSRLTSASSKTASIR</sequence>
<proteinExistence type="predicted"/>
<keyword evidence="2" id="KW-1185">Reference proteome</keyword>
<name>A0AAU9W2X4_9CNID</name>
<evidence type="ECO:0000313" key="1">
    <source>
        <dbReference type="EMBL" id="CAH3044499.1"/>
    </source>
</evidence>
<dbReference type="Proteomes" id="UP001159428">
    <property type="component" value="Unassembled WGS sequence"/>
</dbReference>
<gene>
    <name evidence="1" type="ORF">PMEA_00031217</name>
</gene>
<reference evidence="1 2" key="1">
    <citation type="submission" date="2022-05" db="EMBL/GenBank/DDBJ databases">
        <authorList>
            <consortium name="Genoscope - CEA"/>
            <person name="William W."/>
        </authorList>
    </citation>
    <scope>NUCLEOTIDE SEQUENCE [LARGE SCALE GENOMIC DNA]</scope>
</reference>
<dbReference type="AlphaFoldDB" id="A0AAU9W2X4"/>
<comment type="caution">
    <text evidence="1">The sequence shown here is derived from an EMBL/GenBank/DDBJ whole genome shotgun (WGS) entry which is preliminary data.</text>
</comment>
<evidence type="ECO:0000313" key="2">
    <source>
        <dbReference type="Proteomes" id="UP001159428"/>
    </source>
</evidence>
<feature type="non-terminal residue" evidence="1">
    <location>
        <position position="1"/>
    </location>
</feature>